<evidence type="ECO:0000313" key="2">
    <source>
        <dbReference type="Proteomes" id="UP000015102"/>
    </source>
</evidence>
<dbReference type="EMBL" id="CAQQ02041280">
    <property type="status" value="NOT_ANNOTATED_CDS"/>
    <property type="molecule type" value="Genomic_DNA"/>
</dbReference>
<name>T1GTM2_MEGSC</name>
<dbReference type="Proteomes" id="UP000015102">
    <property type="component" value="Unassembled WGS sequence"/>
</dbReference>
<reference evidence="1" key="2">
    <citation type="submission" date="2015-06" db="UniProtKB">
        <authorList>
            <consortium name="EnsemblMetazoa"/>
        </authorList>
    </citation>
    <scope>IDENTIFICATION</scope>
</reference>
<reference evidence="2" key="1">
    <citation type="submission" date="2013-02" db="EMBL/GenBank/DDBJ databases">
        <authorList>
            <person name="Hughes D."/>
        </authorList>
    </citation>
    <scope>NUCLEOTIDE SEQUENCE</scope>
    <source>
        <strain>Durham</strain>
        <strain evidence="2">NC isolate 2 -- Noor lab</strain>
    </source>
</reference>
<evidence type="ECO:0000313" key="1">
    <source>
        <dbReference type="EnsemblMetazoa" id="MESCA007060-PA"/>
    </source>
</evidence>
<proteinExistence type="predicted"/>
<accession>T1GTM2</accession>
<protein>
    <submittedName>
        <fullName evidence="1">Uncharacterized protein</fullName>
    </submittedName>
</protein>
<sequence length="80" mass="8545">MTMNSLNNFQKKPTAFAIQELLGLSTATTNKPTDHQMTTMEAASRMAYLNAHAAVAAAFMPHGLHGHHAHNLLQSGSGNS</sequence>
<dbReference type="AlphaFoldDB" id="T1GTM2"/>
<organism evidence="1 2">
    <name type="scientific">Megaselia scalaris</name>
    <name type="common">Humpbacked fly</name>
    <name type="synonym">Phora scalaris</name>
    <dbReference type="NCBI Taxonomy" id="36166"/>
    <lineage>
        <taxon>Eukaryota</taxon>
        <taxon>Metazoa</taxon>
        <taxon>Ecdysozoa</taxon>
        <taxon>Arthropoda</taxon>
        <taxon>Hexapoda</taxon>
        <taxon>Insecta</taxon>
        <taxon>Pterygota</taxon>
        <taxon>Neoptera</taxon>
        <taxon>Endopterygota</taxon>
        <taxon>Diptera</taxon>
        <taxon>Brachycera</taxon>
        <taxon>Muscomorpha</taxon>
        <taxon>Platypezoidea</taxon>
        <taxon>Phoridae</taxon>
        <taxon>Megaseliini</taxon>
        <taxon>Megaselia</taxon>
    </lineage>
</organism>
<dbReference type="HOGENOM" id="CLU_2592530_0_0_1"/>
<dbReference type="EnsemblMetazoa" id="MESCA007060-RA">
    <property type="protein sequence ID" value="MESCA007060-PA"/>
    <property type="gene ID" value="MESCA007060"/>
</dbReference>
<keyword evidence="2" id="KW-1185">Reference proteome</keyword>